<comment type="subcellular location">
    <subcellularLocation>
        <location evidence="1">Nucleus</location>
    </subcellularLocation>
</comment>
<reference evidence="4 5" key="1">
    <citation type="submission" date="2016-05" db="EMBL/GenBank/DDBJ databases">
        <title>Nuclear genome of Blastocystis sp. subtype 1 NandII.</title>
        <authorList>
            <person name="Gentekaki E."/>
            <person name="Curtis B."/>
            <person name="Stairs C."/>
            <person name="Eme L."/>
            <person name="Herman E."/>
            <person name="Klimes V."/>
            <person name="Arias M.C."/>
            <person name="Elias M."/>
            <person name="Hilliou F."/>
            <person name="Klute M."/>
            <person name="Malik S.-B."/>
            <person name="Pightling A."/>
            <person name="Rachubinski R."/>
            <person name="Salas D."/>
            <person name="Schlacht A."/>
            <person name="Suga H."/>
            <person name="Archibald J."/>
            <person name="Ball S.G."/>
            <person name="Clark G."/>
            <person name="Dacks J."/>
            <person name="Van Der Giezen M."/>
            <person name="Tsaousis A."/>
            <person name="Roger A."/>
        </authorList>
    </citation>
    <scope>NUCLEOTIDE SEQUENCE [LARGE SCALE GENOMIC DNA]</scope>
    <source>
        <strain evidence="5">ATCC 50177 / NandII</strain>
    </source>
</reference>
<dbReference type="PANTHER" id="PTHR47186:SF3">
    <property type="entry name" value="OS09G0267800 PROTEIN"/>
    <property type="match status" value="1"/>
</dbReference>
<dbReference type="InterPro" id="IPR026822">
    <property type="entry name" value="Spp2/MOS2_G-patch"/>
</dbReference>
<dbReference type="Pfam" id="PF12656">
    <property type="entry name" value="G-patch_2"/>
    <property type="match status" value="1"/>
</dbReference>
<evidence type="ECO:0000256" key="1">
    <source>
        <dbReference type="ARBA" id="ARBA00004123"/>
    </source>
</evidence>
<dbReference type="PANTHER" id="PTHR47186">
    <property type="entry name" value="LEUCINE-RICH REPEAT-CONTAINING PROTEIN 57"/>
    <property type="match status" value="1"/>
</dbReference>
<keyword evidence="2" id="KW-0539">Nucleus</keyword>
<dbReference type="Proteomes" id="UP000078348">
    <property type="component" value="Unassembled WGS sequence"/>
</dbReference>
<dbReference type="InterPro" id="IPR032675">
    <property type="entry name" value="LRR_dom_sf"/>
</dbReference>
<dbReference type="EMBL" id="LXWW01000312">
    <property type="protein sequence ID" value="OAO13875.1"/>
    <property type="molecule type" value="Genomic_DNA"/>
</dbReference>
<dbReference type="SMR" id="A0A196S9Y9"/>
<proteinExistence type="predicted"/>
<evidence type="ECO:0000313" key="5">
    <source>
        <dbReference type="Proteomes" id="UP000078348"/>
    </source>
</evidence>
<keyword evidence="5" id="KW-1185">Reference proteome</keyword>
<dbReference type="SUPFAM" id="SSF52058">
    <property type="entry name" value="L domain-like"/>
    <property type="match status" value="4"/>
</dbReference>
<dbReference type="Pfam" id="PF23952">
    <property type="entry name" value="LRR_EndoS"/>
    <property type="match status" value="1"/>
</dbReference>
<gene>
    <name evidence="4" type="ORF">AV274_4367</name>
</gene>
<dbReference type="OrthoDB" id="5577072at2759"/>
<evidence type="ECO:0000256" key="2">
    <source>
        <dbReference type="ARBA" id="ARBA00023242"/>
    </source>
</evidence>
<evidence type="ECO:0000313" key="4">
    <source>
        <dbReference type="EMBL" id="OAO13875.1"/>
    </source>
</evidence>
<evidence type="ECO:0000259" key="3">
    <source>
        <dbReference type="Pfam" id="PF12656"/>
    </source>
</evidence>
<sequence>MSLPSGKQGGFSFSLGLKNTEKKGMISMNIFGKQEDDTKEKKIFLTEVVDNELMEDASKKKELVIPLKKPSWIAKAKERIEREKEEKNAAKSPDAKDEARIAILKDIYHTNDPSEAESNLVIPLHKREGETESADGKKVPLINCNRIPGAESMSHDEYFKRMMDALPEECDVHGDAYEHIKIEDFGKAVLRGMGWDGKNNVDPSVYEIKPRPERLGLGAMPLVVDKKVRNDAVKTTTAERAARRGYSGVKNEWGDAHSLRIGVQVGVVSGPLKGRQGAVVETPSSTSSHLKVLLDGEKQVRDFDRSDLMMLNDLTRVQSFINTYGRTQPQELDHLGTCEKLSSIIISGDDFTMITFEGHTFETVTSLTIQDAPNTGSIVFSNGSFQKLTHLELKGVDKLEKFVVGRDSLTTLPKLVLTNYPVLRSVIISEHLTALTTLQFHGNNFAKVTSLRVENLPALTDFTTDYKCFRQAEVLFAKDPKLAHIRLGPDTMQEGTLTLEALPALETVELGGENFMQQKTLTLANLPALTHFTFNSTSLTAVETLTITDTHLATLRFPQGAFPHVTALTLKQVNMNTLTFEEAALQNLQSLTLENCANLTTLEARPNSIRLVSALRLAELPALKEVSLAGCAAHGLEEIALHDNPALTTFYKERCSEALKSIELDHLPALSWFVVDDDKEDVTQFVVKHAPALRSLSAKHVANLYDDVMVMNNTQLETIVLGGEDDASFAESQRFNLVQTPALKTVAFGERAFDAAHKLSIPSTAVTSLAFGKDSWARLEVFDFSGFANLQSLTIQTGALASLQAMAIQSPVLTAFTTMSNTLGEVASLSISNAKALRTVRIGDNCFNKAKAFTLSGAEVLEAFEVGDHCFQQVKEFDLSSATLLETFRAGNASFPTTTKLSLIADEIRDFTVSDGCFVKANLPSLRDSIKLQTLFIGRESFQESTNGLEFDDFRTLRSVHVGMEALREGKSFIIKNCPVLTSVFLGGHNFQGYCQFNITNLPALESLRLEGRKGYSSFRYVDVFALDSCPLKELVLGHDVLPLLKYFRIQDLPNLETLELGNNVGETVVDLLIDNVPALKSIVLGSNALSYVRSFSTANMTALETLVMGNEAFKLGDALYVTNVPRLRTLEMGSGCFRNASVFSLGPQPDLTTLRIGSNTPVREDTFGQVQSFTIADYTKLNTLDLGYRVFPVARNVTLKNLPLATLAFGQESFKGCKRLTLDRLFSLRSIVFGEDSFSGMDQLSLLDFKALTTITFEKSALTALEQLDLGGMPNLETILARNRSCYHVKTLELTQMPRLRNVNVDDSAFYNTALYVHDITELSTLDIIHVRSYNFLGGFHLSNLPMLRSLVIQDGQFRNPLSVTIENMEALESIDLGYGSFVPTNALTLKELPKLKSVVSRYGKKEMEAPLDDVPANYGKFTFTGLPALEVVQLNGTSLLNASEFEFASLPMLNSVEIMGAGDGGFSRAIFSDLPSLRSVKLGGSSAATLSQLSFQNTTLAELVLEEHVGEKMKALELADLPDLERLVMRDGALPKCGNLTLRNLPKLATLEMNRPWSSDGWFVLDNTPLLTDMGKVHAANTGAKTLVLKNQPWASLTFADSLFSNVEALQLTNCNALTTVLFGSSVFSNDFVLTVADMPELSGFTMNEKTFGRVRDMAMKNLPKLNSIQKSASSLTEVKTFSYKSISSALYDQFCKDSSITCTEIA</sequence>
<comment type="caution">
    <text evidence="4">The sequence shown here is derived from an EMBL/GenBank/DDBJ whole genome shotgun (WGS) entry which is preliminary data.</text>
</comment>
<organism evidence="4 5">
    <name type="scientific">Blastocystis sp. subtype 1 (strain ATCC 50177 / NandII)</name>
    <dbReference type="NCBI Taxonomy" id="478820"/>
    <lineage>
        <taxon>Eukaryota</taxon>
        <taxon>Sar</taxon>
        <taxon>Stramenopiles</taxon>
        <taxon>Bigyra</taxon>
        <taxon>Opalozoa</taxon>
        <taxon>Opalinata</taxon>
        <taxon>Blastocystidae</taxon>
        <taxon>Blastocystis</taxon>
    </lineage>
</organism>
<feature type="domain" description="Spp2/MOS2 G-patch" evidence="3">
    <location>
        <begin position="175"/>
        <end position="221"/>
    </location>
</feature>
<dbReference type="GO" id="GO:0005634">
    <property type="term" value="C:nucleus"/>
    <property type="evidence" value="ECO:0007669"/>
    <property type="project" value="UniProtKB-SubCell"/>
</dbReference>
<dbReference type="STRING" id="478820.A0A196S9Y9"/>
<accession>A0A196S9Y9</accession>
<dbReference type="Gene3D" id="3.80.10.10">
    <property type="entry name" value="Ribonuclease Inhibitor"/>
    <property type="match status" value="4"/>
</dbReference>
<name>A0A196S9Y9_BLAHN</name>
<protein>
    <submittedName>
        <fullName evidence="4">Ice nucleation protein</fullName>
    </submittedName>
</protein>